<proteinExistence type="predicted"/>
<dbReference type="AlphaFoldDB" id="A0A2H3L0Z7"/>
<dbReference type="InterPro" id="IPR014718">
    <property type="entry name" value="GH-type_carb-bd"/>
</dbReference>
<accession>A0A2H3L0Z7</accession>
<comment type="subunit">
    <text evidence="2">Monomer.</text>
</comment>
<name>A0A2H3L0Z7_9FLAO</name>
<dbReference type="EMBL" id="PCMW01000018">
    <property type="protein sequence ID" value="PDS26340.1"/>
    <property type="molecule type" value="Genomic_DNA"/>
</dbReference>
<evidence type="ECO:0000256" key="1">
    <source>
        <dbReference type="ARBA" id="ARBA00001913"/>
    </source>
</evidence>
<dbReference type="GO" id="GO:0030246">
    <property type="term" value="F:carbohydrate binding"/>
    <property type="evidence" value="ECO:0007669"/>
    <property type="project" value="InterPro"/>
</dbReference>
<dbReference type="RefSeq" id="WP_097553538.1">
    <property type="nucleotide sequence ID" value="NZ_PCMW01000018.1"/>
</dbReference>
<dbReference type="Proteomes" id="UP000220828">
    <property type="component" value="Unassembled WGS sequence"/>
</dbReference>
<dbReference type="InterPro" id="IPR037481">
    <property type="entry name" value="LacX"/>
</dbReference>
<dbReference type="InterPro" id="IPR008183">
    <property type="entry name" value="Aldose_1/G6P_1-epimerase"/>
</dbReference>
<evidence type="ECO:0000313" key="4">
    <source>
        <dbReference type="EMBL" id="PDS26340.1"/>
    </source>
</evidence>
<dbReference type="GO" id="GO:0005975">
    <property type="term" value="P:carbohydrate metabolic process"/>
    <property type="evidence" value="ECO:0007669"/>
    <property type="project" value="InterPro"/>
</dbReference>
<dbReference type="Pfam" id="PF01263">
    <property type="entry name" value="Aldose_epim"/>
    <property type="match status" value="1"/>
</dbReference>
<dbReference type="GO" id="GO:0016853">
    <property type="term" value="F:isomerase activity"/>
    <property type="evidence" value="ECO:0007669"/>
    <property type="project" value="InterPro"/>
</dbReference>
<evidence type="ECO:0000256" key="2">
    <source>
        <dbReference type="ARBA" id="ARBA00011245"/>
    </source>
</evidence>
<dbReference type="CDD" id="cd09024">
    <property type="entry name" value="Aldose_epim_lacX"/>
    <property type="match status" value="1"/>
</dbReference>
<dbReference type="SUPFAM" id="SSF74650">
    <property type="entry name" value="Galactose mutarotase-like"/>
    <property type="match status" value="1"/>
</dbReference>
<dbReference type="OrthoDB" id="9795355at2"/>
<comment type="caution">
    <text evidence="4">The sequence shown here is derived from an EMBL/GenBank/DDBJ whole genome shotgun (WGS) entry which is preliminary data.</text>
</comment>
<protein>
    <submittedName>
        <fullName evidence="4">Aldose epimerase</fullName>
    </submittedName>
</protein>
<comment type="cofactor">
    <cofactor evidence="1">
        <name>Ca(2+)</name>
        <dbReference type="ChEBI" id="CHEBI:29108"/>
    </cofactor>
</comment>
<evidence type="ECO:0000313" key="5">
    <source>
        <dbReference type="Proteomes" id="UP000220828"/>
    </source>
</evidence>
<dbReference type="Gene3D" id="2.70.98.10">
    <property type="match status" value="1"/>
</dbReference>
<evidence type="ECO:0000256" key="3">
    <source>
        <dbReference type="ARBA" id="ARBA00022837"/>
    </source>
</evidence>
<gene>
    <name evidence="4" type="ORF">B0A77_03120</name>
</gene>
<sequence length="282" mass="32224">MNITIKNDYISAALLSKGAELCGLYYKERNYMWEGNPKFWAKHAPVLFPIVGTLKNNTYTIDNKEFNLPRHGFARDYVFDIKAHASDCIVFVLQANEVTQQMYPFQFLFEISYQLIDTKLVVSYHVLNNDVTPMPFCIGGHPAFALPLDFENYSLDFQQNTSLTTFLLDNDLLSNTTKTLQLDQGKLPLNYNLFENDALVIKNIPSKSVQITDNGTPFLKLDYTDFPDLGIWTKVDAPFICIEPWFGYADTPNCTGNLFEKEGIIILKPNQAFKASFEVEVF</sequence>
<reference evidence="4 5" key="1">
    <citation type="submission" date="2017-09" db="EMBL/GenBank/DDBJ databases">
        <title>Whole genomes of Flavobacteriaceae.</title>
        <authorList>
            <person name="Stine C."/>
            <person name="Li C."/>
            <person name="Tadesse D."/>
        </authorList>
    </citation>
    <scope>NUCLEOTIDE SEQUENCE [LARGE SCALE GENOMIC DNA]</scope>
    <source>
        <strain evidence="4 5">ATCC 35036</strain>
    </source>
</reference>
<organism evidence="4 5">
    <name type="scientific">Flavobacterium branchiophilum</name>
    <dbReference type="NCBI Taxonomy" id="55197"/>
    <lineage>
        <taxon>Bacteria</taxon>
        <taxon>Pseudomonadati</taxon>
        <taxon>Bacteroidota</taxon>
        <taxon>Flavobacteriia</taxon>
        <taxon>Flavobacteriales</taxon>
        <taxon>Flavobacteriaceae</taxon>
        <taxon>Flavobacterium</taxon>
    </lineage>
</organism>
<dbReference type="InterPro" id="IPR011013">
    <property type="entry name" value="Gal_mutarotase_sf_dom"/>
</dbReference>
<keyword evidence="3" id="KW-0106">Calcium</keyword>